<evidence type="ECO:0000313" key="1">
    <source>
        <dbReference type="EMBL" id="KFQ62197.1"/>
    </source>
</evidence>
<accession>A0A091STZ3</accession>
<organism evidence="1 2">
    <name type="scientific">Pelecanus crispus</name>
    <name type="common">Dalmatian pelican</name>
    <dbReference type="NCBI Taxonomy" id="36300"/>
    <lineage>
        <taxon>Eukaryota</taxon>
        <taxon>Metazoa</taxon>
        <taxon>Chordata</taxon>
        <taxon>Craniata</taxon>
        <taxon>Vertebrata</taxon>
        <taxon>Euteleostomi</taxon>
        <taxon>Archelosauria</taxon>
        <taxon>Archosauria</taxon>
        <taxon>Dinosauria</taxon>
        <taxon>Saurischia</taxon>
        <taxon>Theropoda</taxon>
        <taxon>Coelurosauria</taxon>
        <taxon>Aves</taxon>
        <taxon>Neognathae</taxon>
        <taxon>Neoaves</taxon>
        <taxon>Aequornithes</taxon>
        <taxon>Pelecaniformes</taxon>
        <taxon>Pelecanidae</taxon>
        <taxon>Pelecanus</taxon>
    </lineage>
</organism>
<keyword evidence="2" id="KW-1185">Reference proteome</keyword>
<name>A0A091STZ3_PELCR</name>
<dbReference type="Proteomes" id="UP000054150">
    <property type="component" value="Unassembled WGS sequence"/>
</dbReference>
<proteinExistence type="predicted"/>
<reference evidence="1 2" key="1">
    <citation type="submission" date="2014-04" db="EMBL/GenBank/DDBJ databases">
        <title>Genome evolution of avian class.</title>
        <authorList>
            <person name="Zhang G."/>
            <person name="Li C."/>
        </authorList>
    </citation>
    <scope>NUCLEOTIDE SEQUENCE [LARGE SCALE GENOMIC DNA]</scope>
    <source>
        <strain evidence="1">BGI_N334</strain>
    </source>
</reference>
<feature type="non-terminal residue" evidence="1">
    <location>
        <position position="1"/>
    </location>
</feature>
<feature type="non-terminal residue" evidence="1">
    <location>
        <position position="93"/>
    </location>
</feature>
<gene>
    <name evidence="1" type="ORF">N334_11804</name>
</gene>
<sequence>DFDMWQCLSAFDGELGSALPKMAIAGVQHHGVSPLSCSYAAVAGGGGAVASAVPLPNVHFKRPRQALAQQEGADFIVIVAPKQQQTKKRIWRH</sequence>
<dbReference type="AlphaFoldDB" id="A0A091STZ3"/>
<evidence type="ECO:0000313" key="2">
    <source>
        <dbReference type="Proteomes" id="UP000054150"/>
    </source>
</evidence>
<dbReference type="EMBL" id="KK486741">
    <property type="protein sequence ID" value="KFQ62197.1"/>
    <property type="molecule type" value="Genomic_DNA"/>
</dbReference>
<protein>
    <submittedName>
        <fullName evidence="1">Uncharacterized protein</fullName>
    </submittedName>
</protein>